<evidence type="ECO:0000313" key="6">
    <source>
        <dbReference type="Proteomes" id="UP000342249"/>
    </source>
</evidence>
<dbReference type="PANTHER" id="PTHR34698">
    <property type="entry name" value="5-OXOPROLINASE SUBUNIT B"/>
    <property type="match status" value="1"/>
</dbReference>
<evidence type="ECO:0000256" key="3">
    <source>
        <dbReference type="ARBA" id="ARBA00022840"/>
    </source>
</evidence>
<organism evidence="5 6">
    <name type="scientific">Clostridium estertheticum</name>
    <dbReference type="NCBI Taxonomy" id="238834"/>
    <lineage>
        <taxon>Bacteria</taxon>
        <taxon>Bacillati</taxon>
        <taxon>Bacillota</taxon>
        <taxon>Clostridia</taxon>
        <taxon>Eubacteriales</taxon>
        <taxon>Clostridiaceae</taxon>
        <taxon>Clostridium</taxon>
    </lineage>
</organism>
<dbReference type="Pfam" id="PF02682">
    <property type="entry name" value="CT_C_D"/>
    <property type="match status" value="1"/>
</dbReference>
<dbReference type="GO" id="GO:0005524">
    <property type="term" value="F:ATP binding"/>
    <property type="evidence" value="ECO:0007669"/>
    <property type="project" value="UniProtKB-KW"/>
</dbReference>
<evidence type="ECO:0000313" key="5">
    <source>
        <dbReference type="EMBL" id="MPQ62971.1"/>
    </source>
</evidence>
<evidence type="ECO:0000256" key="1">
    <source>
        <dbReference type="ARBA" id="ARBA00022741"/>
    </source>
</evidence>
<dbReference type="InterPro" id="IPR029000">
    <property type="entry name" value="Cyclophilin-like_dom_sf"/>
</dbReference>
<keyword evidence="3" id="KW-0067">ATP-binding</keyword>
<dbReference type="RefSeq" id="WP_152752576.1">
    <property type="nucleotide sequence ID" value="NZ_SPSE01000033.1"/>
</dbReference>
<dbReference type="InterPro" id="IPR010016">
    <property type="entry name" value="PxpB"/>
</dbReference>
<dbReference type="NCBIfam" id="TIGR00370">
    <property type="entry name" value="5-oxoprolinase subunit PxpB"/>
    <property type="match status" value="1"/>
</dbReference>
<dbReference type="AlphaFoldDB" id="A0A5N7J2K7"/>
<dbReference type="EC" id="3.5.2.9" evidence="5"/>
<keyword evidence="2 5" id="KW-0378">Hydrolase</keyword>
<dbReference type="SMART" id="SM00796">
    <property type="entry name" value="AHS1"/>
    <property type="match status" value="1"/>
</dbReference>
<dbReference type="InterPro" id="IPR003833">
    <property type="entry name" value="CT_C_D"/>
</dbReference>
<dbReference type="GO" id="GO:0017168">
    <property type="term" value="F:5-oxoprolinase (ATP-hydrolyzing) activity"/>
    <property type="evidence" value="ECO:0007669"/>
    <property type="project" value="UniProtKB-EC"/>
</dbReference>
<sequence>MYEEVKYLIAGDRALVVEFGDEIEERVNSKIRSLTVAIAQEGIIGINETIPTYRSLMVIYDPIIMELDELISVLKSIILKMHALELPGAKVIEIPTLYGGEYGPDIEFVAKHNKISIDEVIKIHTDGEYLIYMIGFTPGFPYLGGMSDKIEAPRLQNPRTKIPVGSVGIAGKQTGIYPVESPGGWQLIGRTPVKLYDPCRDEPVLLNAGDYIKFRSIDENEYKIIEDLEREGKYKAIIRDKLRR</sequence>
<accession>A0A5N7J2K7</accession>
<dbReference type="Gene3D" id="2.40.100.10">
    <property type="entry name" value="Cyclophilin-like"/>
    <property type="match status" value="1"/>
</dbReference>
<dbReference type="Proteomes" id="UP000342249">
    <property type="component" value="Unassembled WGS sequence"/>
</dbReference>
<dbReference type="SUPFAM" id="SSF160467">
    <property type="entry name" value="PH0987 N-terminal domain-like"/>
    <property type="match status" value="1"/>
</dbReference>
<dbReference type="Gene3D" id="3.30.1360.40">
    <property type="match status" value="1"/>
</dbReference>
<dbReference type="EMBL" id="SPSF01000032">
    <property type="protein sequence ID" value="MPQ62971.1"/>
    <property type="molecule type" value="Genomic_DNA"/>
</dbReference>
<keyword evidence="1" id="KW-0547">Nucleotide-binding</keyword>
<name>A0A5N7J2K7_9CLOT</name>
<dbReference type="SUPFAM" id="SSF50891">
    <property type="entry name" value="Cyclophilin-like"/>
    <property type="match status" value="1"/>
</dbReference>
<comment type="caution">
    <text evidence="5">The sequence shown here is derived from an EMBL/GenBank/DDBJ whole genome shotgun (WGS) entry which is preliminary data.</text>
</comment>
<protein>
    <submittedName>
        <fullName evidence="5">5-oxoprolinase subunit PxpB</fullName>
        <ecNumber evidence="5">3.5.2.9</ecNumber>
    </submittedName>
</protein>
<feature type="domain" description="Carboxyltransferase" evidence="4">
    <location>
        <begin position="5"/>
        <end position="206"/>
    </location>
</feature>
<evidence type="ECO:0000259" key="4">
    <source>
        <dbReference type="SMART" id="SM00796"/>
    </source>
</evidence>
<dbReference type="PANTHER" id="PTHR34698:SF2">
    <property type="entry name" value="5-OXOPROLINASE SUBUNIT B"/>
    <property type="match status" value="1"/>
</dbReference>
<gene>
    <name evidence="5" type="primary">pxpB</name>
    <name evidence="5" type="ORF">E4V82_12730</name>
</gene>
<evidence type="ECO:0000256" key="2">
    <source>
        <dbReference type="ARBA" id="ARBA00022801"/>
    </source>
</evidence>
<proteinExistence type="predicted"/>
<reference evidence="5 6" key="1">
    <citation type="journal article" date="2019" name="Lett. Appl. Microbiol.">
        <title>A case of 'blown pack' spoilage of vacuum-packaged pork likely associated with Clostridium estertheticum in Canada.</title>
        <authorList>
            <person name="Zhang P."/>
            <person name="Ward P."/>
            <person name="McMullen L.M."/>
            <person name="Yang X."/>
        </authorList>
    </citation>
    <scope>NUCLEOTIDE SEQUENCE [LARGE SCALE GENOMIC DNA]</scope>
    <source>
        <strain evidence="5 6">MA19</strain>
    </source>
</reference>